<evidence type="ECO:0000313" key="4">
    <source>
        <dbReference type="Proteomes" id="UP001152485"/>
    </source>
</evidence>
<name>A0A9W4QUR2_9GAMM</name>
<dbReference type="AlphaFoldDB" id="A0A9W4QUR2"/>
<proteinExistence type="predicted"/>
<dbReference type="Proteomes" id="UP001152485">
    <property type="component" value="Unassembled WGS sequence"/>
</dbReference>
<dbReference type="Proteomes" id="UP001152467">
    <property type="component" value="Unassembled WGS sequence"/>
</dbReference>
<protein>
    <submittedName>
        <fullName evidence="1">Uncharacterized protein</fullName>
    </submittedName>
</protein>
<dbReference type="EMBL" id="CAMAPC010000004">
    <property type="protein sequence ID" value="CAH9054482.1"/>
    <property type="molecule type" value="Genomic_DNA"/>
</dbReference>
<dbReference type="EMBL" id="CAMAPD010000008">
    <property type="protein sequence ID" value="CAH9059071.1"/>
    <property type="molecule type" value="Genomic_DNA"/>
</dbReference>
<evidence type="ECO:0000313" key="1">
    <source>
        <dbReference type="EMBL" id="CAH9054482.1"/>
    </source>
</evidence>
<organism evidence="1 3">
    <name type="scientific">Pseudoalteromonas holothuriae</name>
    <dbReference type="NCBI Taxonomy" id="2963714"/>
    <lineage>
        <taxon>Bacteria</taxon>
        <taxon>Pseudomonadati</taxon>
        <taxon>Pseudomonadota</taxon>
        <taxon>Gammaproteobacteria</taxon>
        <taxon>Alteromonadales</taxon>
        <taxon>Pseudoalteromonadaceae</taxon>
        <taxon>Pseudoalteromonas</taxon>
    </lineage>
</organism>
<evidence type="ECO:0000313" key="3">
    <source>
        <dbReference type="Proteomes" id="UP001152467"/>
    </source>
</evidence>
<keyword evidence="3" id="KW-1185">Reference proteome</keyword>
<evidence type="ECO:0000313" key="2">
    <source>
        <dbReference type="EMBL" id="CAH9059071.1"/>
    </source>
</evidence>
<reference evidence="1 4" key="1">
    <citation type="submission" date="2022-07" db="EMBL/GenBank/DDBJ databases">
        <authorList>
            <person name="Criscuolo A."/>
        </authorList>
    </citation>
    <scope>NUCLEOTIDE SEQUENCE</scope>
    <source>
        <strain evidence="4">CIP 111951</strain>
        <strain evidence="1">CIP111854</strain>
        <strain evidence="2">CIP111951</strain>
    </source>
</reference>
<accession>A0A9W4QUR2</accession>
<gene>
    <name evidence="1" type="ORF">PSECIP111854_01383</name>
    <name evidence="2" type="ORF">PSECIP111951_02000</name>
</gene>
<sequence>MVSQICMGLNLVSLKSKLCAANGVADCDFVAERLL</sequence>
<comment type="caution">
    <text evidence="1">The sequence shown here is derived from an EMBL/GenBank/DDBJ whole genome shotgun (WGS) entry which is preliminary data.</text>
</comment>